<reference evidence="1 2" key="4">
    <citation type="journal article" date="2011" name="BMC Genomics">
        <title>RNA-Seq improves annotation of protein-coding genes in the cucumber genome.</title>
        <authorList>
            <person name="Li Z."/>
            <person name="Zhang Z."/>
            <person name="Yan P."/>
            <person name="Huang S."/>
            <person name="Fei Z."/>
            <person name="Lin K."/>
        </authorList>
    </citation>
    <scope>NUCLEOTIDE SEQUENCE [LARGE SCALE GENOMIC DNA]</scope>
    <source>
        <strain evidence="2">cv. 9930</strain>
        <tissue evidence="1">Leaf</tissue>
    </source>
</reference>
<evidence type="ECO:0000313" key="1">
    <source>
        <dbReference type="EMBL" id="KAE8637433.1"/>
    </source>
</evidence>
<protein>
    <submittedName>
        <fullName evidence="1">Uncharacterized protein</fullName>
    </submittedName>
</protein>
<gene>
    <name evidence="1" type="ORF">Csa_004611</name>
</gene>
<comment type="caution">
    <text evidence="1">The sequence shown here is derived from an EMBL/GenBank/DDBJ whole genome shotgun (WGS) entry which is preliminary data.</text>
</comment>
<dbReference type="Proteomes" id="UP000029981">
    <property type="component" value="Unassembled WGS sequence"/>
</dbReference>
<organism evidence="1 2">
    <name type="scientific">Cucumis sativus</name>
    <name type="common">Cucumber</name>
    <dbReference type="NCBI Taxonomy" id="3659"/>
    <lineage>
        <taxon>Eukaryota</taxon>
        <taxon>Viridiplantae</taxon>
        <taxon>Streptophyta</taxon>
        <taxon>Embryophyta</taxon>
        <taxon>Tracheophyta</taxon>
        <taxon>Spermatophyta</taxon>
        <taxon>Magnoliopsida</taxon>
        <taxon>eudicotyledons</taxon>
        <taxon>Gunneridae</taxon>
        <taxon>Pentapetalae</taxon>
        <taxon>rosids</taxon>
        <taxon>fabids</taxon>
        <taxon>Cucurbitales</taxon>
        <taxon>Cucurbitaceae</taxon>
        <taxon>Benincaseae</taxon>
        <taxon>Cucumis</taxon>
    </lineage>
</organism>
<sequence length="412" mass="46173">MASREGYESPVEQVVEGPTTRGRAAQRSPSRQNKATTSTTRDVVEERFATLEGKLEEVQEKLGETSELMEELLVDHAEVSKITKAMIEDLRDSHGKDIHDLIVEVTNMRKFMEEELHALRKDVDEVRAECLSRHNANETLTDYRPKEKRTNESGGEVSETRKEHVHKARDSHRDSGRHGKATEAKKGTSFKTPSPCFLCNGPHWARDCPQKKVLSALMAKLHKREEEEVPIPEEAHLGGIQYLGAMKVVPSSKEPIGKGLLYVDATLNNQAALALLDTGATSNIIDLEEAKRLGLKITRRDDVELKIINAEPTRNYGWAWNVKVKIGEWKGKIDFLLAPLDDCKVVLGLDFMKQAHAYVDATRETLVFPNKKREVPLKCIGMTGKVMIGAMQTRRHRKGKGSNGSVATRALR</sequence>
<evidence type="ECO:0000313" key="2">
    <source>
        <dbReference type="Proteomes" id="UP000029981"/>
    </source>
</evidence>
<dbReference type="EMBL" id="ACHR03000034">
    <property type="protein sequence ID" value="KAE8637433.1"/>
    <property type="molecule type" value="Genomic_DNA"/>
</dbReference>
<proteinExistence type="predicted"/>
<feature type="non-terminal residue" evidence="1">
    <location>
        <position position="412"/>
    </location>
</feature>
<accession>A0ACB6HBX5</accession>
<keyword evidence="2" id="KW-1185">Reference proteome</keyword>
<name>A0ACB6HBX5_CUCSA</name>
<reference evidence="1 2" key="5">
    <citation type="journal article" date="2019" name="Gigascience">
        <title>A chromosome-scale genome assembly of cucumber (Cucumis sativus L.).</title>
        <authorList>
            <person name="Li Q."/>
            <person name="Li H."/>
            <person name="Huang W."/>
            <person name="Xu Y."/>
            <person name="Zhou Q."/>
            <person name="Wang S."/>
            <person name="Ruan J."/>
            <person name="Huang S."/>
            <person name="Zhang Z."/>
        </authorList>
    </citation>
    <scope>NUCLEOTIDE SEQUENCE [LARGE SCALE GENOMIC DNA]</scope>
    <source>
        <strain evidence="2">cv. 9930</strain>
        <tissue evidence="1">Leaf</tissue>
    </source>
</reference>
<reference evidence="1 2" key="2">
    <citation type="journal article" date="2009" name="PLoS ONE">
        <title>An integrated genetic and cytogenetic map of the cucumber genome.</title>
        <authorList>
            <person name="Ren Y."/>
            <person name="Zhang Z."/>
            <person name="Liu J."/>
            <person name="Staub J.E."/>
            <person name="Han Y."/>
            <person name="Cheng Z."/>
            <person name="Li X."/>
            <person name="Lu J."/>
            <person name="Miao H."/>
            <person name="Kang H."/>
            <person name="Xie B."/>
            <person name="Gu X."/>
            <person name="Wang X."/>
            <person name="Du Y."/>
            <person name="Jin W."/>
            <person name="Huang S."/>
        </authorList>
    </citation>
    <scope>NUCLEOTIDE SEQUENCE [LARGE SCALE GENOMIC DNA]</scope>
    <source>
        <strain evidence="2">cv. 9930</strain>
        <tissue evidence="1">Leaf</tissue>
    </source>
</reference>
<reference evidence="1 2" key="3">
    <citation type="journal article" date="2010" name="BMC Genomics">
        <title>Transcriptome sequencing and comparative analysis of cucumber flowers with different sex types.</title>
        <authorList>
            <person name="Guo S."/>
            <person name="Zheng Y."/>
            <person name="Joung J.G."/>
            <person name="Liu S."/>
            <person name="Zhang Z."/>
            <person name="Crasta O.R."/>
            <person name="Sobral B.W."/>
            <person name="Xu Y."/>
            <person name="Huang S."/>
            <person name="Fei Z."/>
        </authorList>
    </citation>
    <scope>NUCLEOTIDE SEQUENCE [LARGE SCALE GENOMIC DNA]</scope>
    <source>
        <strain evidence="2">cv. 9930</strain>
        <tissue evidence="1">Leaf</tissue>
    </source>
</reference>
<reference evidence="1 2" key="1">
    <citation type="journal article" date="2009" name="Nat. Genet.">
        <title>The genome of the cucumber, Cucumis sativus L.</title>
        <authorList>
            <person name="Huang S."/>
            <person name="Li R."/>
            <person name="Zhang Z."/>
            <person name="Li L."/>
            <person name="Gu X."/>
            <person name="Fan W."/>
            <person name="Lucas W.J."/>
            <person name="Wang X."/>
            <person name="Xie B."/>
            <person name="Ni P."/>
            <person name="Ren Y."/>
            <person name="Zhu H."/>
            <person name="Li J."/>
            <person name="Lin K."/>
            <person name="Jin W."/>
            <person name="Fei Z."/>
            <person name="Li G."/>
            <person name="Staub J."/>
            <person name="Kilian A."/>
            <person name="van der Vossen E.A."/>
            <person name="Wu Y."/>
            <person name="Guo J."/>
            <person name="He J."/>
            <person name="Jia Z."/>
            <person name="Ren Y."/>
            <person name="Tian G."/>
            <person name="Lu Y."/>
            <person name="Ruan J."/>
            <person name="Qian W."/>
            <person name="Wang M."/>
            <person name="Huang Q."/>
            <person name="Li B."/>
            <person name="Xuan Z."/>
            <person name="Cao J."/>
            <person name="Asan"/>
            <person name="Wu Z."/>
            <person name="Zhang J."/>
            <person name="Cai Q."/>
            <person name="Bai Y."/>
            <person name="Zhao B."/>
            <person name="Han Y."/>
            <person name="Li Y."/>
            <person name="Li X."/>
            <person name="Wang S."/>
            <person name="Shi Q."/>
            <person name="Liu S."/>
            <person name="Cho W.K."/>
            <person name="Kim J.Y."/>
            <person name="Xu Y."/>
            <person name="Heller-Uszynska K."/>
            <person name="Miao H."/>
            <person name="Cheng Z."/>
            <person name="Zhang S."/>
            <person name="Wu J."/>
            <person name="Yang Y."/>
            <person name="Kang H."/>
            <person name="Li M."/>
            <person name="Liang H."/>
            <person name="Ren X."/>
            <person name="Shi Z."/>
            <person name="Wen M."/>
            <person name="Jian M."/>
            <person name="Yang H."/>
            <person name="Zhang G."/>
            <person name="Yang Z."/>
            <person name="Chen R."/>
            <person name="Liu S."/>
            <person name="Li J."/>
            <person name="Ma L."/>
            <person name="Liu H."/>
            <person name="Zhou Y."/>
            <person name="Zhao J."/>
            <person name="Fang X."/>
            <person name="Li G."/>
            <person name="Fang L."/>
            <person name="Li Y."/>
            <person name="Liu D."/>
            <person name="Zheng H."/>
            <person name="Zhang Y."/>
            <person name="Qin N."/>
            <person name="Li Z."/>
            <person name="Yang G."/>
            <person name="Yang S."/>
            <person name="Bolund L."/>
            <person name="Kristiansen K."/>
            <person name="Zheng H."/>
            <person name="Li S."/>
            <person name="Zhang X."/>
            <person name="Yang H."/>
            <person name="Wang J."/>
            <person name="Sun R."/>
            <person name="Zhang B."/>
            <person name="Jiang S."/>
            <person name="Wang J."/>
            <person name="Du Y."/>
            <person name="Li S."/>
        </authorList>
    </citation>
    <scope>NUCLEOTIDE SEQUENCE [LARGE SCALE GENOMIC DNA]</scope>
    <source>
        <strain evidence="2">cv. 9930</strain>
        <tissue evidence="1">Leaf</tissue>
    </source>
</reference>